<evidence type="ECO:0000313" key="3">
    <source>
        <dbReference type="Proteomes" id="UP000729402"/>
    </source>
</evidence>
<comment type="caution">
    <text evidence="2">The sequence shown here is derived from an EMBL/GenBank/DDBJ whole genome shotgun (WGS) entry which is preliminary data.</text>
</comment>
<keyword evidence="3" id="KW-1185">Reference proteome</keyword>
<reference evidence="2" key="1">
    <citation type="journal article" date="2021" name="bioRxiv">
        <title>Whole Genome Assembly and Annotation of Northern Wild Rice, Zizania palustris L., Supports a Whole Genome Duplication in the Zizania Genus.</title>
        <authorList>
            <person name="Haas M."/>
            <person name="Kono T."/>
            <person name="Macchietto M."/>
            <person name="Millas R."/>
            <person name="McGilp L."/>
            <person name="Shao M."/>
            <person name="Duquette J."/>
            <person name="Hirsch C.N."/>
            <person name="Kimball J."/>
        </authorList>
    </citation>
    <scope>NUCLEOTIDE SEQUENCE</scope>
    <source>
        <tissue evidence="2">Fresh leaf tissue</tissue>
    </source>
</reference>
<gene>
    <name evidence="2" type="ORF">GUJ93_ZPchr0010g8952</name>
</gene>
<organism evidence="2 3">
    <name type="scientific">Zizania palustris</name>
    <name type="common">Northern wild rice</name>
    <dbReference type="NCBI Taxonomy" id="103762"/>
    <lineage>
        <taxon>Eukaryota</taxon>
        <taxon>Viridiplantae</taxon>
        <taxon>Streptophyta</taxon>
        <taxon>Embryophyta</taxon>
        <taxon>Tracheophyta</taxon>
        <taxon>Spermatophyta</taxon>
        <taxon>Magnoliopsida</taxon>
        <taxon>Liliopsida</taxon>
        <taxon>Poales</taxon>
        <taxon>Poaceae</taxon>
        <taxon>BOP clade</taxon>
        <taxon>Oryzoideae</taxon>
        <taxon>Oryzeae</taxon>
        <taxon>Zizaniinae</taxon>
        <taxon>Zizania</taxon>
    </lineage>
</organism>
<sequence>MGAGGGATRGRTRGLKASGRAIRGQARELGANGGATRGQGGGARGRRQCPTRPTTEGCGARDEGSGQTAPELRFNQAKIHKGRT</sequence>
<dbReference type="AlphaFoldDB" id="A0A8J5W7X3"/>
<evidence type="ECO:0000313" key="2">
    <source>
        <dbReference type="EMBL" id="KAG8084817.1"/>
    </source>
</evidence>
<accession>A0A8J5W7X3</accession>
<feature type="compositionally biased region" description="Gly residues" evidence="1">
    <location>
        <begin position="31"/>
        <end position="43"/>
    </location>
</feature>
<name>A0A8J5W7X3_ZIZPA</name>
<feature type="region of interest" description="Disordered" evidence="1">
    <location>
        <begin position="1"/>
        <end position="84"/>
    </location>
</feature>
<dbReference type="EMBL" id="JAAALK010000082">
    <property type="protein sequence ID" value="KAG8084817.1"/>
    <property type="molecule type" value="Genomic_DNA"/>
</dbReference>
<dbReference type="Proteomes" id="UP000729402">
    <property type="component" value="Unassembled WGS sequence"/>
</dbReference>
<evidence type="ECO:0000256" key="1">
    <source>
        <dbReference type="SAM" id="MobiDB-lite"/>
    </source>
</evidence>
<protein>
    <submittedName>
        <fullName evidence="2">Uncharacterized protein</fullName>
    </submittedName>
</protein>
<reference evidence="2" key="2">
    <citation type="submission" date="2021-02" db="EMBL/GenBank/DDBJ databases">
        <authorList>
            <person name="Kimball J.A."/>
            <person name="Haas M.W."/>
            <person name="Macchietto M."/>
            <person name="Kono T."/>
            <person name="Duquette J."/>
            <person name="Shao M."/>
        </authorList>
    </citation>
    <scope>NUCLEOTIDE SEQUENCE</scope>
    <source>
        <tissue evidence="2">Fresh leaf tissue</tissue>
    </source>
</reference>
<proteinExistence type="predicted"/>